<dbReference type="EMBL" id="KV875164">
    <property type="protein sequence ID" value="OIW22120.1"/>
    <property type="molecule type" value="Genomic_DNA"/>
</dbReference>
<feature type="compositionally biased region" description="Low complexity" evidence="1">
    <location>
        <begin position="79"/>
        <end position="91"/>
    </location>
</feature>
<proteinExistence type="predicted"/>
<reference evidence="2 3" key="1">
    <citation type="submission" date="2016-10" db="EMBL/GenBank/DDBJ databases">
        <title>Draft genome sequence of Coniochaeta ligniaria NRRL30616, a lignocellulolytic fungus for bioabatement of inhibitors in plant biomass hydrolysates.</title>
        <authorList>
            <consortium name="DOE Joint Genome Institute"/>
            <person name="Jimenez D.J."/>
            <person name="Hector R.E."/>
            <person name="Riley R."/>
            <person name="Sun H."/>
            <person name="Grigoriev I.V."/>
            <person name="Van Elsas J.D."/>
            <person name="Nichols N.N."/>
        </authorList>
    </citation>
    <scope>NUCLEOTIDE SEQUENCE [LARGE SCALE GENOMIC DNA]</scope>
    <source>
        <strain evidence="2 3">NRRL 30616</strain>
    </source>
</reference>
<dbReference type="AlphaFoldDB" id="A0A1J7IX11"/>
<feature type="compositionally biased region" description="Polar residues" evidence="1">
    <location>
        <begin position="101"/>
        <end position="118"/>
    </location>
</feature>
<keyword evidence="3" id="KW-1185">Reference proteome</keyword>
<evidence type="ECO:0000256" key="1">
    <source>
        <dbReference type="SAM" id="MobiDB-lite"/>
    </source>
</evidence>
<protein>
    <recommendedName>
        <fullName evidence="4">DUF2439 domain-containing protein</fullName>
    </recommendedName>
</protein>
<organism evidence="2 3">
    <name type="scientific">Coniochaeta ligniaria NRRL 30616</name>
    <dbReference type="NCBI Taxonomy" id="1408157"/>
    <lineage>
        <taxon>Eukaryota</taxon>
        <taxon>Fungi</taxon>
        <taxon>Dikarya</taxon>
        <taxon>Ascomycota</taxon>
        <taxon>Pezizomycotina</taxon>
        <taxon>Sordariomycetes</taxon>
        <taxon>Sordariomycetidae</taxon>
        <taxon>Coniochaetales</taxon>
        <taxon>Coniochaetaceae</taxon>
        <taxon>Coniochaeta</taxon>
    </lineage>
</organism>
<evidence type="ECO:0000313" key="3">
    <source>
        <dbReference type="Proteomes" id="UP000182658"/>
    </source>
</evidence>
<accession>A0A1J7IX11</accession>
<evidence type="ECO:0000313" key="2">
    <source>
        <dbReference type="EMBL" id="OIW22120.1"/>
    </source>
</evidence>
<feature type="region of interest" description="Disordered" evidence="1">
    <location>
        <begin position="48"/>
        <end position="120"/>
    </location>
</feature>
<gene>
    <name evidence="2" type="ORF">CONLIGDRAFT_687850</name>
</gene>
<dbReference type="InParanoid" id="A0A1J7IX11"/>
<feature type="compositionally biased region" description="Basic and acidic residues" evidence="1">
    <location>
        <begin position="48"/>
        <end position="61"/>
    </location>
</feature>
<dbReference type="Proteomes" id="UP000182658">
    <property type="component" value="Unassembled WGS sequence"/>
</dbReference>
<sequence length="141" mass="16214">MTQRVKGFTLTRKRWHDGMLLDVASQWMVIDLMEGNINLLASSVNLSERKDRRRCKEDYRPSNDNQRPIPGIYTEDGRSQATSAQATSTASRINDKYSPDMNRQPSAGSRCALTSSPDTPRHLQAYHHRRRTHRLQSHHAN</sequence>
<name>A0A1J7IX11_9PEZI</name>
<evidence type="ECO:0008006" key="4">
    <source>
        <dbReference type="Google" id="ProtNLM"/>
    </source>
</evidence>